<dbReference type="SUPFAM" id="SSF103025">
    <property type="entry name" value="Folate-binding domain"/>
    <property type="match status" value="1"/>
</dbReference>
<keyword evidence="2" id="KW-1185">Reference proteome</keyword>
<evidence type="ECO:0000313" key="2">
    <source>
        <dbReference type="Proteomes" id="UP000321717"/>
    </source>
</evidence>
<evidence type="ECO:0000313" key="1">
    <source>
        <dbReference type="EMBL" id="GEO86149.1"/>
    </source>
</evidence>
<dbReference type="Gene3D" id="3.30.1360.120">
    <property type="entry name" value="Probable tRNA modification gtpase trme, domain 1"/>
    <property type="match status" value="1"/>
</dbReference>
<dbReference type="EMBL" id="BJZP01000016">
    <property type="protein sequence ID" value="GEO86149.1"/>
    <property type="molecule type" value="Genomic_DNA"/>
</dbReference>
<reference evidence="1 2" key="1">
    <citation type="submission" date="2019-07" db="EMBL/GenBank/DDBJ databases">
        <title>Whole genome shotgun sequence of Rhizobium naphthalenivorans NBRC 107585.</title>
        <authorList>
            <person name="Hosoyama A."/>
            <person name="Uohara A."/>
            <person name="Ohji S."/>
            <person name="Ichikawa N."/>
        </authorList>
    </citation>
    <scope>NUCLEOTIDE SEQUENCE [LARGE SCALE GENOMIC DNA]</scope>
    <source>
        <strain evidence="1 2">NBRC 107585</strain>
    </source>
</reference>
<sequence>MTSVFEIESRPALADRKPAFYTDFRLEPLAEGHVLHVLAKGIAGDLSPDIRAAAGGSDLSVRFVSPGQWFIVGDNVLTREELAALAMALKPVGEIVDQSHGRIRIGLSGNRATILLAKGCGVDFDLSQFPIGHATPTLFGHIGTHITRMAQDRFELLVLRTLAQSLWDELVALGLEFSAD</sequence>
<protein>
    <submittedName>
        <fullName evidence="1">Sarcosine oxidase subunit gamma</fullName>
    </submittedName>
</protein>
<dbReference type="AlphaFoldDB" id="A0A512HL21"/>
<name>A0A512HL21_9HYPH</name>
<dbReference type="RefSeq" id="WP_147181102.1">
    <property type="nucleotide sequence ID" value="NZ_BJZP01000016.1"/>
</dbReference>
<accession>A0A512HL21</accession>
<dbReference type="Proteomes" id="UP000321717">
    <property type="component" value="Unassembled WGS sequence"/>
</dbReference>
<organism evidence="1 2">
    <name type="scientific">Ciceribacter naphthalenivorans</name>
    <dbReference type="NCBI Taxonomy" id="1118451"/>
    <lineage>
        <taxon>Bacteria</taxon>
        <taxon>Pseudomonadati</taxon>
        <taxon>Pseudomonadota</taxon>
        <taxon>Alphaproteobacteria</taxon>
        <taxon>Hyphomicrobiales</taxon>
        <taxon>Rhizobiaceae</taxon>
        <taxon>Ciceribacter</taxon>
    </lineage>
</organism>
<proteinExistence type="predicted"/>
<dbReference type="OrthoDB" id="8098081at2"/>
<comment type="caution">
    <text evidence="1">The sequence shown here is derived from an EMBL/GenBank/DDBJ whole genome shotgun (WGS) entry which is preliminary data.</text>
</comment>
<dbReference type="Pfam" id="PF04268">
    <property type="entry name" value="SoxG"/>
    <property type="match status" value="1"/>
</dbReference>
<dbReference type="InterPro" id="IPR027266">
    <property type="entry name" value="TrmE/GcvT-like"/>
</dbReference>
<dbReference type="InterPro" id="IPR007375">
    <property type="entry name" value="SoxG"/>
</dbReference>
<gene>
    <name evidence="1" type="primary">soxG2</name>
    <name evidence="1" type="ORF">RNA01_30810</name>
</gene>